<comment type="caution">
    <text evidence="2">The sequence shown here is derived from an EMBL/GenBank/DDBJ whole genome shotgun (WGS) entry which is preliminary data.</text>
</comment>
<feature type="transmembrane region" description="Helical" evidence="1">
    <location>
        <begin position="23"/>
        <end position="42"/>
    </location>
</feature>
<evidence type="ECO:0000256" key="1">
    <source>
        <dbReference type="SAM" id="Phobius"/>
    </source>
</evidence>
<feature type="transmembrane region" description="Helical" evidence="1">
    <location>
        <begin position="63"/>
        <end position="89"/>
    </location>
</feature>
<keyword evidence="1" id="KW-0472">Membrane</keyword>
<protein>
    <submittedName>
        <fullName evidence="2">Uncharacterized protein</fullName>
    </submittedName>
</protein>
<keyword evidence="1" id="KW-1133">Transmembrane helix</keyword>
<sequence length="146" mass="16095">MTMTGHVSPWRLPFTAEPWRRTAYVLLAPFAGLAAVADGGRLQRRLASALLGRDVPMRRLRGLLALPLDLPTLVITGYAWSIVALNFAYPARWLIGMGGSYHDAWGGPTFAGVWAFHAVFGGLTFLYLTPWILRGLNHARIRLLGP</sequence>
<feature type="transmembrane region" description="Helical" evidence="1">
    <location>
        <begin position="109"/>
        <end position="133"/>
    </location>
</feature>
<accession>A0A9W6RNL4</accession>
<name>A0A9W6RNL4_9ACTN</name>
<evidence type="ECO:0000313" key="3">
    <source>
        <dbReference type="Proteomes" id="UP001165135"/>
    </source>
</evidence>
<reference evidence="2" key="1">
    <citation type="submission" date="2023-03" db="EMBL/GenBank/DDBJ databases">
        <title>Actinoallomurus iriomotensis NBRC 103681.</title>
        <authorList>
            <person name="Ichikawa N."/>
            <person name="Sato H."/>
            <person name="Tonouchi N."/>
        </authorList>
    </citation>
    <scope>NUCLEOTIDE SEQUENCE</scope>
    <source>
        <strain evidence="2">NBRC 103681</strain>
    </source>
</reference>
<gene>
    <name evidence="2" type="ORF">Airi01_070460</name>
</gene>
<evidence type="ECO:0000313" key="2">
    <source>
        <dbReference type="EMBL" id="GLY78779.1"/>
    </source>
</evidence>
<proteinExistence type="predicted"/>
<dbReference type="AlphaFoldDB" id="A0A9W6RNL4"/>
<dbReference type="Proteomes" id="UP001165135">
    <property type="component" value="Unassembled WGS sequence"/>
</dbReference>
<keyword evidence="1" id="KW-0812">Transmembrane</keyword>
<dbReference type="EMBL" id="BSTJ01000009">
    <property type="protein sequence ID" value="GLY78779.1"/>
    <property type="molecule type" value="Genomic_DNA"/>
</dbReference>
<organism evidence="2 3">
    <name type="scientific">Actinoallomurus iriomotensis</name>
    <dbReference type="NCBI Taxonomy" id="478107"/>
    <lineage>
        <taxon>Bacteria</taxon>
        <taxon>Bacillati</taxon>
        <taxon>Actinomycetota</taxon>
        <taxon>Actinomycetes</taxon>
        <taxon>Streptosporangiales</taxon>
        <taxon>Thermomonosporaceae</taxon>
        <taxon>Actinoallomurus</taxon>
    </lineage>
</organism>